<evidence type="ECO:0000259" key="5">
    <source>
        <dbReference type="PROSITE" id="PS50827"/>
    </source>
</evidence>
<evidence type="ECO:0008006" key="9">
    <source>
        <dbReference type="Google" id="ProtNLM"/>
    </source>
</evidence>
<feature type="region of interest" description="Disordered" evidence="4">
    <location>
        <begin position="1054"/>
        <end position="1089"/>
    </location>
</feature>
<dbReference type="SMART" id="SM00571">
    <property type="entry name" value="DDT"/>
    <property type="match status" value="1"/>
</dbReference>
<evidence type="ECO:0000259" key="6">
    <source>
        <dbReference type="PROSITE" id="PS51136"/>
    </source>
</evidence>
<evidence type="ECO:0000256" key="2">
    <source>
        <dbReference type="ARBA" id="ARBA00023242"/>
    </source>
</evidence>
<feature type="compositionally biased region" description="Low complexity" evidence="4">
    <location>
        <begin position="676"/>
        <end position="694"/>
    </location>
</feature>
<feature type="compositionally biased region" description="Polar residues" evidence="4">
    <location>
        <begin position="794"/>
        <end position="811"/>
    </location>
</feature>
<dbReference type="PANTHER" id="PTHR32075:SF6">
    <property type="entry name" value="ISWI CHROMATIN-REMODELING COMPLEX SUBUNIT YPL216W-RELATED"/>
    <property type="match status" value="1"/>
</dbReference>
<feature type="compositionally biased region" description="Basic and acidic residues" evidence="4">
    <location>
        <begin position="766"/>
        <end position="778"/>
    </location>
</feature>
<evidence type="ECO:0000313" key="8">
    <source>
        <dbReference type="Proteomes" id="UP001355207"/>
    </source>
</evidence>
<name>A0AAX4JNM3_9TREE</name>
<dbReference type="GO" id="GO:0031509">
    <property type="term" value="P:subtelomeric heterochromatin formation"/>
    <property type="evidence" value="ECO:0007669"/>
    <property type="project" value="TreeGrafter"/>
</dbReference>
<dbReference type="InterPro" id="IPR028941">
    <property type="entry name" value="WHIM2_dom"/>
</dbReference>
<keyword evidence="8" id="KW-1185">Reference proteome</keyword>
<dbReference type="GO" id="GO:0005634">
    <property type="term" value="C:nucleus"/>
    <property type="evidence" value="ECO:0007669"/>
    <property type="project" value="UniProtKB-SubCell"/>
</dbReference>
<feature type="compositionally biased region" description="Basic and acidic residues" evidence="4">
    <location>
        <begin position="442"/>
        <end position="474"/>
    </location>
</feature>
<dbReference type="InterPro" id="IPR013136">
    <property type="entry name" value="WSTF_Acf1_Cbp146"/>
</dbReference>
<dbReference type="PROSITE" id="PS51136">
    <property type="entry name" value="WAC"/>
    <property type="match status" value="1"/>
</dbReference>
<feature type="compositionally biased region" description="Low complexity" evidence="4">
    <location>
        <begin position="25"/>
        <end position="49"/>
    </location>
</feature>
<feature type="region of interest" description="Disordered" evidence="4">
    <location>
        <begin position="402"/>
        <end position="478"/>
    </location>
</feature>
<feature type="region of interest" description="Disordered" evidence="4">
    <location>
        <begin position="25"/>
        <end position="57"/>
    </location>
</feature>
<dbReference type="RefSeq" id="XP_066073732.1">
    <property type="nucleotide sequence ID" value="XM_066217635.1"/>
</dbReference>
<feature type="compositionally biased region" description="Polar residues" evidence="4">
    <location>
        <begin position="79"/>
        <end position="89"/>
    </location>
</feature>
<feature type="domain" description="DDT" evidence="5">
    <location>
        <begin position="515"/>
        <end position="579"/>
    </location>
</feature>
<dbReference type="PROSITE" id="PS50827">
    <property type="entry name" value="DDT"/>
    <property type="match status" value="1"/>
</dbReference>
<dbReference type="Pfam" id="PF10537">
    <property type="entry name" value="WAC_Acf1_DNA_bd"/>
    <property type="match status" value="1"/>
</dbReference>
<evidence type="ECO:0000256" key="3">
    <source>
        <dbReference type="PROSITE-ProRule" id="PRU00475"/>
    </source>
</evidence>
<feature type="region of interest" description="Disordered" evidence="4">
    <location>
        <begin position="766"/>
        <end position="854"/>
    </location>
</feature>
<dbReference type="PANTHER" id="PTHR32075">
    <property type="entry name" value="ISWI CHROMATIN-REMODELING COMPLEX SUBUNIT YPL216W-RELATED"/>
    <property type="match status" value="1"/>
</dbReference>
<evidence type="ECO:0000256" key="4">
    <source>
        <dbReference type="SAM" id="MobiDB-lite"/>
    </source>
</evidence>
<dbReference type="AlphaFoldDB" id="A0AAX4JNM3"/>
<feature type="region of interest" description="Disordered" evidence="4">
    <location>
        <begin position="310"/>
        <end position="330"/>
    </location>
</feature>
<protein>
    <recommendedName>
        <fullName evidence="9">WAC domain-containing protein</fullName>
    </recommendedName>
</protein>
<dbReference type="GO" id="GO:0000785">
    <property type="term" value="C:chromatin"/>
    <property type="evidence" value="ECO:0007669"/>
    <property type="project" value="UniProtKB-ARBA"/>
</dbReference>
<feature type="compositionally biased region" description="Basic residues" evidence="4">
    <location>
        <begin position="1072"/>
        <end position="1081"/>
    </location>
</feature>
<dbReference type="Pfam" id="PF15613">
    <property type="entry name" value="WSD"/>
    <property type="match status" value="1"/>
</dbReference>
<dbReference type="EMBL" id="CP144099">
    <property type="protein sequence ID" value="WWC86969.1"/>
    <property type="molecule type" value="Genomic_DNA"/>
</dbReference>
<comment type="subcellular location">
    <subcellularLocation>
        <location evidence="1 3">Nucleus</location>
    </subcellularLocation>
</comment>
<feature type="region of interest" description="Disordered" evidence="4">
    <location>
        <begin position="673"/>
        <end position="694"/>
    </location>
</feature>
<feature type="domain" description="WAC" evidence="6">
    <location>
        <begin position="130"/>
        <end position="239"/>
    </location>
</feature>
<organism evidence="7 8">
    <name type="scientific">Kwoniella dendrophila CBS 6074</name>
    <dbReference type="NCBI Taxonomy" id="1295534"/>
    <lineage>
        <taxon>Eukaryota</taxon>
        <taxon>Fungi</taxon>
        <taxon>Dikarya</taxon>
        <taxon>Basidiomycota</taxon>
        <taxon>Agaricomycotina</taxon>
        <taxon>Tremellomycetes</taxon>
        <taxon>Tremellales</taxon>
        <taxon>Cryptococcaceae</taxon>
        <taxon>Kwoniella</taxon>
    </lineage>
</organism>
<feature type="region of interest" description="Disordered" evidence="4">
    <location>
        <begin position="1"/>
        <end position="20"/>
    </location>
</feature>
<dbReference type="GO" id="GO:0000781">
    <property type="term" value="C:chromosome, telomeric region"/>
    <property type="evidence" value="ECO:0007669"/>
    <property type="project" value="GOC"/>
</dbReference>
<dbReference type="GeneID" id="91092522"/>
<accession>A0AAX4JNM3</accession>
<evidence type="ECO:0000256" key="1">
    <source>
        <dbReference type="ARBA" id="ARBA00004123"/>
    </source>
</evidence>
<dbReference type="Pfam" id="PF02791">
    <property type="entry name" value="DDT"/>
    <property type="match status" value="1"/>
</dbReference>
<gene>
    <name evidence="7" type="ORF">L201_001850</name>
</gene>
<evidence type="ECO:0000313" key="7">
    <source>
        <dbReference type="EMBL" id="WWC86969.1"/>
    </source>
</evidence>
<dbReference type="Proteomes" id="UP001355207">
    <property type="component" value="Chromosome 2"/>
</dbReference>
<keyword evidence="2 3" id="KW-0539">Nucleus</keyword>
<feature type="region of interest" description="Disordered" evidence="4">
    <location>
        <begin position="72"/>
        <end position="106"/>
    </location>
</feature>
<sequence>MPLLKRKPVIPAPLPSLSSILQPIASTSSTTSTNAEASSSNNTQDSSSTIPKDGKDDEEQLDKLLSIFRGEMTGVQLPNAKNDNNGTSTKSKKNQNKIPNGIDLNGDHQQINGISSGTEQSKPLWKSNDKECWYMPETGEIFTDYESFCLRRAFYSQPLFQCEVSGKSNLNFYTALQSEQKEVRQLHSRFPRQLKKAVLSAVQFQIEGKLDTLADKIFERFHDRFFDDEKVFVDVDGDKYLARIVKTFPPRSLNTTTTPTTQPILHPYATDLSLSLEEVNEKDDPSKYFYNVRLIEEGYPEGIAAEYASANGQSNGPYDEDEEDGKGEKWTGSTMEVQCNKISRDRINFSRAMLKRFIRDCVVRDAAVYSPWLVKPSVASRYGLPIEMPEEIRESILRYKEKQMDKRKREREERLGITNPPTSAAAAVAGEEDDKPKTKKQKKDEEKKLKEEEKQKEKEAKEREKEKEREEEERKKKKTLKYPAEDLLVEWSEEKDGSAGRIQVRPVPNKTLPFGDQFEKLLMTWSFLNVTGKPLGLSPFTLDDYENSLYHNDPYNNPAPLMAEIHSVLLNALAADLKAGHEPVKPLNTFGKDGEIENDTDYWEGKKGATTETLTPVVLPLIENFKNKELLIKDNRKGWENNLIGLLWERSNLDILPNYLDNILHLTFEDKPAPTRPTWSTGPSTSSNSSGTGLAGTIQGLIPSKPEKRYSSLHHSHKLDIISFLIELVNQTELLREFMEESTLNLTEVRKDQVEVKRELRRVQAEREALEPKEKPKEEGEDGDVSMEVKGETTDSPDVSMNGHTINGNGSTERDQDELEDSPSVNNEDNSDAESDHKDLSAIGASRRKAMKEKALEREAEEKIKNQKLAKEREVLKQKKLEGKQIAIEKKRLSEEEELINQKLKLLEYDFRRWIYTLRSRPLGLDRFGNKVWWFDGLGSSPLYNEQTISLNKLNLGTGRLYIQGVDQEDLDIYLNSAISIIEEDISKEHIMERRLKEEGSSNPLQPGEWAVYDNPDQLRDLMNWLNPRGLRENQLLKQLKMWQNEIEMSMRKRRSLAGLDTQTESDEPTSRKLRPSRKVNHNGDDEKEGYMNWKRRTRSRFKSPKFLGVYEF</sequence>
<proteinExistence type="predicted"/>
<reference evidence="7 8" key="1">
    <citation type="submission" date="2024-01" db="EMBL/GenBank/DDBJ databases">
        <title>Comparative genomics of Cryptococcus and Kwoniella reveals pathogenesis evolution and contrasting modes of karyotype evolution via chromosome fusion or intercentromeric recombination.</title>
        <authorList>
            <person name="Coelho M.A."/>
            <person name="David-Palma M."/>
            <person name="Shea T."/>
            <person name="Bowers K."/>
            <person name="McGinley-Smith S."/>
            <person name="Mohammad A.W."/>
            <person name="Gnirke A."/>
            <person name="Yurkov A.M."/>
            <person name="Nowrousian M."/>
            <person name="Sun S."/>
            <person name="Cuomo C.A."/>
            <person name="Heitman J."/>
        </authorList>
    </citation>
    <scope>NUCLEOTIDE SEQUENCE [LARGE SCALE GENOMIC DNA]</scope>
    <source>
        <strain evidence="7 8">CBS 6074</strain>
    </source>
</reference>
<dbReference type="InterPro" id="IPR018501">
    <property type="entry name" value="DDT_dom"/>
</dbReference>